<comment type="caution">
    <text evidence="6">The sequence shown here is derived from an EMBL/GenBank/DDBJ whole genome shotgun (WGS) entry which is preliminary data.</text>
</comment>
<feature type="active site" description="Proton acceptor; for enolization step" evidence="4">
    <location>
        <position position="68"/>
    </location>
</feature>
<name>A0A4R3N4T2_9BACI</name>
<comment type="catalytic activity">
    <reaction evidence="1 4">
        <text>alpha-D-glucosamine 6-phosphate + H2O = beta-D-fructose 6-phosphate + NH4(+)</text>
        <dbReference type="Rhea" id="RHEA:12172"/>
        <dbReference type="ChEBI" id="CHEBI:15377"/>
        <dbReference type="ChEBI" id="CHEBI:28938"/>
        <dbReference type="ChEBI" id="CHEBI:57634"/>
        <dbReference type="ChEBI" id="CHEBI:75989"/>
        <dbReference type="EC" id="3.5.99.6"/>
    </reaction>
</comment>
<dbReference type="CDD" id="cd01399">
    <property type="entry name" value="GlcN6P_deaminase"/>
    <property type="match status" value="1"/>
</dbReference>
<evidence type="ECO:0000313" key="6">
    <source>
        <dbReference type="EMBL" id="TCT21759.1"/>
    </source>
</evidence>
<dbReference type="InterPro" id="IPR018321">
    <property type="entry name" value="Glucosamine6P_isomerase_CS"/>
</dbReference>
<dbReference type="InterPro" id="IPR006148">
    <property type="entry name" value="Glc/Gal-6P_isomerase"/>
</dbReference>
<keyword evidence="2 4" id="KW-0378">Hydrolase</keyword>
<reference evidence="6 7" key="1">
    <citation type="submission" date="2019-03" db="EMBL/GenBank/DDBJ databases">
        <title>Genomic Encyclopedia of Type Strains, Phase IV (KMG-IV): sequencing the most valuable type-strain genomes for metagenomic binning, comparative biology and taxonomic classification.</title>
        <authorList>
            <person name="Goeker M."/>
        </authorList>
    </citation>
    <scope>NUCLEOTIDE SEQUENCE [LARGE SCALE GENOMIC DNA]</scope>
    <source>
        <strain evidence="6 7">DSM 25894</strain>
    </source>
</reference>
<feature type="domain" description="Glucosamine/galactosamine-6-phosphate isomerase" evidence="5">
    <location>
        <begin position="13"/>
        <end position="230"/>
    </location>
</feature>
<dbReference type="GO" id="GO:0019262">
    <property type="term" value="P:N-acetylneuraminate catabolic process"/>
    <property type="evidence" value="ECO:0007669"/>
    <property type="project" value="UniProtKB-UniRule"/>
</dbReference>
<keyword evidence="7" id="KW-1185">Reference proteome</keyword>
<dbReference type="GO" id="GO:0005975">
    <property type="term" value="P:carbohydrate metabolic process"/>
    <property type="evidence" value="ECO:0007669"/>
    <property type="project" value="InterPro"/>
</dbReference>
<keyword evidence="3 4" id="KW-0119">Carbohydrate metabolism</keyword>
<comment type="function">
    <text evidence="4">Catalyzes the reversible isomerization-deamination of glucosamine 6-phosphate (GlcN6P) to form fructose 6-phosphate (Fru6P) and ammonium ion.</text>
</comment>
<dbReference type="GO" id="GO:0004342">
    <property type="term" value="F:glucosamine-6-phosphate deaminase activity"/>
    <property type="evidence" value="ECO:0007669"/>
    <property type="project" value="UniProtKB-UniRule"/>
</dbReference>
<dbReference type="FunFam" id="3.40.50.1360:FF:000003">
    <property type="entry name" value="Glucosamine-6-phosphate deaminase"/>
    <property type="match status" value="1"/>
</dbReference>
<comment type="pathway">
    <text evidence="4">Amino-sugar metabolism; N-acetylneuraminate degradation; D-fructose 6-phosphate from N-acetylneuraminate: step 5/5.</text>
</comment>
<feature type="active site" description="For ring-opening step" evidence="4">
    <location>
        <position position="144"/>
    </location>
</feature>
<dbReference type="Proteomes" id="UP000294650">
    <property type="component" value="Unassembled WGS sequence"/>
</dbReference>
<dbReference type="InterPro" id="IPR004547">
    <property type="entry name" value="Glucosamine6P_isomerase"/>
</dbReference>
<dbReference type="Gene3D" id="3.40.50.1360">
    <property type="match status" value="1"/>
</dbReference>
<evidence type="ECO:0000259" key="5">
    <source>
        <dbReference type="Pfam" id="PF01182"/>
    </source>
</evidence>
<gene>
    <name evidence="4" type="primary">nagB</name>
    <name evidence="6" type="ORF">EDD68_11063</name>
</gene>
<evidence type="ECO:0000256" key="3">
    <source>
        <dbReference type="ARBA" id="ARBA00023277"/>
    </source>
</evidence>
<feature type="active site" description="For ring-opening step" evidence="4">
    <location>
        <position position="137"/>
    </location>
</feature>
<dbReference type="GO" id="GO:0006043">
    <property type="term" value="P:glucosamine catabolic process"/>
    <property type="evidence" value="ECO:0007669"/>
    <property type="project" value="TreeGrafter"/>
</dbReference>
<comment type="similarity">
    <text evidence="4">Belongs to the glucosamine/galactosamine-6-phosphate isomerase family. NagB subfamily.</text>
</comment>
<organism evidence="6 7">
    <name type="scientific">Melghiribacillus thermohalophilus</name>
    <dbReference type="NCBI Taxonomy" id="1324956"/>
    <lineage>
        <taxon>Bacteria</taxon>
        <taxon>Bacillati</taxon>
        <taxon>Bacillota</taxon>
        <taxon>Bacilli</taxon>
        <taxon>Bacillales</taxon>
        <taxon>Bacillaceae</taxon>
        <taxon>Melghiribacillus</taxon>
    </lineage>
</organism>
<feature type="active site" description="Proton acceptor; for ring-opening step" evidence="4">
    <location>
        <position position="139"/>
    </location>
</feature>
<protein>
    <recommendedName>
        <fullName evidence="4">Glucosamine-6-phosphate deaminase</fullName>
        <ecNumber evidence="4">3.5.99.6</ecNumber>
    </recommendedName>
    <alternativeName>
        <fullName evidence="4">GlcN6P deaminase</fullName>
        <shortName evidence="4">GNPDA</shortName>
    </alternativeName>
    <alternativeName>
        <fullName evidence="4">Glucosamine-6-phosphate isomerase</fullName>
    </alternativeName>
</protein>
<dbReference type="Pfam" id="PF01182">
    <property type="entry name" value="Glucosamine_iso"/>
    <property type="match status" value="1"/>
</dbReference>
<accession>A0A4R3N4T2</accession>
<sequence>MIRLIRSKDYDHLSQIAAKKIIEQVKHNPHAVLGLATGSTPLGTYRLLIEDHQKNETSYYHVQTVNLDEYVGLPSDHPASFHAFMKKNLFNLIDLKEENIHLPNGNAKDLDHECEKYEKLIEDLGGIDLQLLGIGRNGHIGFNEPGTPFSSKTHVVQLSPSTRRANACFFQSPSEVPENAITMGINTIMQSREILLLASGVEKAPVMRQLMEKSISIDLPASVLHRHSNVTVIADEEALSSCGEKLRNTNFII</sequence>
<dbReference type="NCBIfam" id="TIGR00502">
    <property type="entry name" value="nagB"/>
    <property type="match status" value="1"/>
</dbReference>
<dbReference type="GO" id="GO:0006046">
    <property type="term" value="P:N-acetylglucosamine catabolic process"/>
    <property type="evidence" value="ECO:0007669"/>
    <property type="project" value="UniProtKB-UniRule"/>
</dbReference>
<proteinExistence type="inferred from homology"/>
<comment type="caution">
    <text evidence="4">Lacks conserved residue(s) required for the propagation of feature annotation.</text>
</comment>
<dbReference type="HAMAP" id="MF_01241">
    <property type="entry name" value="GlcN6P_deamin"/>
    <property type="match status" value="1"/>
</dbReference>
<dbReference type="SUPFAM" id="SSF100950">
    <property type="entry name" value="NagB/RpiA/CoA transferase-like"/>
    <property type="match status" value="1"/>
</dbReference>
<dbReference type="UniPathway" id="UPA00629">
    <property type="reaction ID" value="UER00684"/>
</dbReference>
<dbReference type="GO" id="GO:0042802">
    <property type="term" value="F:identical protein binding"/>
    <property type="evidence" value="ECO:0007669"/>
    <property type="project" value="TreeGrafter"/>
</dbReference>
<dbReference type="InterPro" id="IPR037171">
    <property type="entry name" value="NagB/RpiA_transferase-like"/>
</dbReference>
<evidence type="ECO:0000256" key="2">
    <source>
        <dbReference type="ARBA" id="ARBA00022801"/>
    </source>
</evidence>
<dbReference type="PROSITE" id="PS01161">
    <property type="entry name" value="GLC_GALNAC_ISOMERASE"/>
    <property type="match status" value="1"/>
</dbReference>
<dbReference type="EC" id="3.5.99.6" evidence="4"/>
<dbReference type="EMBL" id="SMAN01000010">
    <property type="protein sequence ID" value="TCT21759.1"/>
    <property type="molecule type" value="Genomic_DNA"/>
</dbReference>
<evidence type="ECO:0000256" key="4">
    <source>
        <dbReference type="HAMAP-Rule" id="MF_01241"/>
    </source>
</evidence>
<dbReference type="GO" id="GO:0005737">
    <property type="term" value="C:cytoplasm"/>
    <property type="evidence" value="ECO:0007669"/>
    <property type="project" value="TreeGrafter"/>
</dbReference>
<dbReference type="AlphaFoldDB" id="A0A4R3N4T2"/>
<dbReference type="PANTHER" id="PTHR11280:SF5">
    <property type="entry name" value="GLUCOSAMINE-6-PHOSPHATE ISOMERASE"/>
    <property type="match status" value="1"/>
</dbReference>
<evidence type="ECO:0000256" key="1">
    <source>
        <dbReference type="ARBA" id="ARBA00000644"/>
    </source>
</evidence>
<evidence type="ECO:0000313" key="7">
    <source>
        <dbReference type="Proteomes" id="UP000294650"/>
    </source>
</evidence>
<dbReference type="PANTHER" id="PTHR11280">
    <property type="entry name" value="GLUCOSAMINE-6-PHOSPHATE ISOMERASE"/>
    <property type="match status" value="1"/>
</dbReference>